<dbReference type="Proteomes" id="UP000262954">
    <property type="component" value="Unassembled WGS sequence"/>
</dbReference>
<reference evidence="5 6" key="1">
    <citation type="journal article" date="2018" name="Nat. Biotechnol.">
        <title>A standardized bacterial taxonomy based on genome phylogeny substantially revises the tree of life.</title>
        <authorList>
            <person name="Parks D.H."/>
            <person name="Chuvochina M."/>
            <person name="Waite D.W."/>
            <person name="Rinke C."/>
            <person name="Skarshewski A."/>
            <person name="Chaumeil P.A."/>
            <person name="Hugenholtz P."/>
        </authorList>
    </citation>
    <scope>NUCLEOTIDE SEQUENCE [LARGE SCALE GENOMIC DNA]</scope>
    <source>
        <strain evidence="5">UBA11482</strain>
    </source>
</reference>
<dbReference type="PANTHER" id="PTHR43272">
    <property type="entry name" value="LONG-CHAIN-FATTY-ACID--COA LIGASE"/>
    <property type="match status" value="1"/>
</dbReference>
<feature type="domain" description="AMP-dependent synthetase/ligase" evidence="4">
    <location>
        <begin position="11"/>
        <end position="431"/>
    </location>
</feature>
<feature type="coiled-coil region" evidence="3">
    <location>
        <begin position="515"/>
        <end position="542"/>
    </location>
</feature>
<evidence type="ECO:0000259" key="4">
    <source>
        <dbReference type="Pfam" id="PF00501"/>
    </source>
</evidence>
<keyword evidence="3" id="KW-0175">Coiled coil</keyword>
<dbReference type="Gene3D" id="3.40.50.12780">
    <property type="entry name" value="N-terminal domain of ligase-like"/>
    <property type="match status" value="2"/>
</dbReference>
<dbReference type="Pfam" id="PF00501">
    <property type="entry name" value="AMP-binding"/>
    <property type="match status" value="1"/>
</dbReference>
<dbReference type="InterPro" id="IPR000873">
    <property type="entry name" value="AMP-dep_synth/lig_dom"/>
</dbReference>
<evidence type="ECO:0000256" key="2">
    <source>
        <dbReference type="ARBA" id="ARBA00022840"/>
    </source>
</evidence>
<keyword evidence="1" id="KW-0547">Nucleotide-binding</keyword>
<dbReference type="PANTHER" id="PTHR43272:SF33">
    <property type="entry name" value="AMP-BINDING DOMAIN-CONTAINING PROTEIN-RELATED"/>
    <property type="match status" value="1"/>
</dbReference>
<proteinExistence type="predicted"/>
<dbReference type="InterPro" id="IPR042099">
    <property type="entry name" value="ANL_N_sf"/>
</dbReference>
<dbReference type="Pfam" id="PF23562">
    <property type="entry name" value="AMP-binding_C_3"/>
    <property type="match status" value="1"/>
</dbReference>
<organism evidence="5 6">
    <name type="scientific">Coprobacter fastidiosus</name>
    <dbReference type="NCBI Taxonomy" id="1099853"/>
    <lineage>
        <taxon>Bacteria</taxon>
        <taxon>Pseudomonadati</taxon>
        <taxon>Bacteroidota</taxon>
        <taxon>Bacteroidia</taxon>
        <taxon>Bacteroidales</taxon>
        <taxon>Barnesiellaceae</taxon>
        <taxon>Coprobacter</taxon>
    </lineage>
</organism>
<dbReference type="GO" id="GO:0004467">
    <property type="term" value="F:long-chain fatty acid-CoA ligase activity"/>
    <property type="evidence" value="ECO:0007669"/>
    <property type="project" value="TreeGrafter"/>
</dbReference>
<gene>
    <name evidence="5" type="ORF">DDY73_03585</name>
</gene>
<dbReference type="AlphaFoldDB" id="A0A316RD06"/>
<protein>
    <submittedName>
        <fullName evidence="5">Long-chain fatty acid--CoA ligase</fullName>
    </submittedName>
</protein>
<name>A0A316RD06_9BACT</name>
<keyword evidence="2" id="KW-0067">ATP-binding</keyword>
<dbReference type="SUPFAM" id="SSF56801">
    <property type="entry name" value="Acetyl-CoA synthetase-like"/>
    <property type="match status" value="1"/>
</dbReference>
<evidence type="ECO:0000313" key="5">
    <source>
        <dbReference type="EMBL" id="HBJ08063.1"/>
    </source>
</evidence>
<dbReference type="InterPro" id="IPR020845">
    <property type="entry name" value="AMP-binding_CS"/>
</dbReference>
<sequence>MAIKHFSLLVRSQAEKYGDREVFRHKDFENDKWISTSWTQFSEQVELIALAFLTMGVREQENIATYTQNRPEGLIIDFAAYENRAVVVPLYATSSQSQIEYIINEAEVRFLFVGGQFQYDNAYAARKNCTSLEKLIILDPSVKLAEDDTISIRFEDLYKIGKQADNVLHYTLEQRMLSASDEDLVSIIYTSGTTGEPKGVMLTNSNFNEAMRIHIQRLKMVSEKDISLCFLPLTHIFERAWTYFCLVKGIRVVINQKPDEIQSIIKEVRPTIMCSVPRFWEKVYTAVQEKISTSKGIQRIMMMKAVETGRKRNIDFLRLEKKVPFFLECRYRLWDKLVLSKIRKAIGVENGNIFPTAGAPLSDTINEFLHSCGINIIYGYGLSETTATVTCFEISGYEFGTVGTTLPGIQVKMGEDNEILVKGGTVMKGYYKKPEETAKVFTKDGWFKTGDAGKLNAEGSLVLTERIKDLFKTSTGKYIAPQAIETKLGEDKYIDQVAVIGDQRKYVTAIIIPAYEALKEYAAQKQIQYRNLEELVKNQSIQKLIQERISELQANFARFEQIKRFTLLPRAFSMETGELTNTLKIRRPVINQLYRAEIEAMYM</sequence>
<dbReference type="GO" id="GO:0016020">
    <property type="term" value="C:membrane"/>
    <property type="evidence" value="ECO:0007669"/>
    <property type="project" value="TreeGrafter"/>
</dbReference>
<dbReference type="CDD" id="cd05907">
    <property type="entry name" value="VL_LC_FACS_like"/>
    <property type="match status" value="1"/>
</dbReference>
<evidence type="ECO:0000313" key="6">
    <source>
        <dbReference type="Proteomes" id="UP000262954"/>
    </source>
</evidence>
<evidence type="ECO:0000256" key="1">
    <source>
        <dbReference type="ARBA" id="ARBA00022741"/>
    </source>
</evidence>
<dbReference type="PROSITE" id="PS00455">
    <property type="entry name" value="AMP_BINDING"/>
    <property type="match status" value="1"/>
</dbReference>
<dbReference type="GO" id="GO:0005524">
    <property type="term" value="F:ATP binding"/>
    <property type="evidence" value="ECO:0007669"/>
    <property type="project" value="UniProtKB-KW"/>
</dbReference>
<comment type="caution">
    <text evidence="5">The sequence shown here is derived from an EMBL/GenBank/DDBJ whole genome shotgun (WGS) entry which is preliminary data.</text>
</comment>
<dbReference type="RefSeq" id="WP_009317937.1">
    <property type="nucleotide sequence ID" value="NZ_CABKQP010000003.1"/>
</dbReference>
<evidence type="ECO:0000256" key="3">
    <source>
        <dbReference type="SAM" id="Coils"/>
    </source>
</evidence>
<accession>A0A316RD06</accession>
<dbReference type="EMBL" id="DNWC01000051">
    <property type="protein sequence ID" value="HBJ08063.1"/>
    <property type="molecule type" value="Genomic_DNA"/>
</dbReference>
<keyword evidence="5" id="KW-0436">Ligase</keyword>